<feature type="compositionally biased region" description="Low complexity" evidence="1">
    <location>
        <begin position="524"/>
        <end position="550"/>
    </location>
</feature>
<dbReference type="STRING" id="42156.A0A3P6TNA7"/>
<dbReference type="SUPFAM" id="SSF53067">
    <property type="entry name" value="Actin-like ATPase domain"/>
    <property type="match status" value="1"/>
</dbReference>
<feature type="compositionally biased region" description="Polar residues" evidence="1">
    <location>
        <begin position="266"/>
        <end position="278"/>
    </location>
</feature>
<evidence type="ECO:0000313" key="2">
    <source>
        <dbReference type="EMBL" id="VDK84753.1"/>
    </source>
</evidence>
<feature type="region of interest" description="Disordered" evidence="1">
    <location>
        <begin position="697"/>
        <end position="732"/>
    </location>
</feature>
<feature type="compositionally biased region" description="Low complexity" evidence="1">
    <location>
        <begin position="698"/>
        <end position="709"/>
    </location>
</feature>
<keyword evidence="3" id="KW-1185">Reference proteome</keyword>
<gene>
    <name evidence="2" type="ORF">NLS_LOCUS6801</name>
</gene>
<dbReference type="InterPro" id="IPR004000">
    <property type="entry name" value="Actin"/>
</dbReference>
<feature type="compositionally biased region" description="Polar residues" evidence="1">
    <location>
        <begin position="655"/>
        <end position="666"/>
    </location>
</feature>
<feature type="region of interest" description="Disordered" evidence="1">
    <location>
        <begin position="647"/>
        <end position="668"/>
    </location>
</feature>
<feature type="region of interest" description="Disordered" evidence="1">
    <location>
        <begin position="169"/>
        <end position="617"/>
    </location>
</feature>
<name>A0A3P6TNA7_LITSI</name>
<feature type="compositionally biased region" description="Basic residues" evidence="1">
    <location>
        <begin position="186"/>
        <end position="209"/>
    </location>
</feature>
<feature type="compositionally biased region" description="Basic and acidic residues" evidence="1">
    <location>
        <begin position="497"/>
        <end position="512"/>
    </location>
</feature>
<feature type="compositionally biased region" description="Low complexity" evidence="1">
    <location>
        <begin position="723"/>
        <end position="732"/>
    </location>
</feature>
<organism evidence="2 3">
    <name type="scientific">Litomosoides sigmodontis</name>
    <name type="common">Filarial nematode worm</name>
    <dbReference type="NCBI Taxonomy" id="42156"/>
    <lineage>
        <taxon>Eukaryota</taxon>
        <taxon>Metazoa</taxon>
        <taxon>Ecdysozoa</taxon>
        <taxon>Nematoda</taxon>
        <taxon>Chromadorea</taxon>
        <taxon>Rhabditida</taxon>
        <taxon>Spirurina</taxon>
        <taxon>Spiruromorpha</taxon>
        <taxon>Filarioidea</taxon>
        <taxon>Onchocercidae</taxon>
        <taxon>Litomosoides</taxon>
    </lineage>
</organism>
<dbReference type="EMBL" id="UYRX01000632">
    <property type="protein sequence ID" value="VDK84753.1"/>
    <property type="molecule type" value="Genomic_DNA"/>
</dbReference>
<dbReference type="Gene3D" id="3.30.420.40">
    <property type="match status" value="2"/>
</dbReference>
<accession>A0A3P6TNA7</accession>
<evidence type="ECO:0000256" key="1">
    <source>
        <dbReference type="SAM" id="MobiDB-lite"/>
    </source>
</evidence>
<dbReference type="InterPro" id="IPR043129">
    <property type="entry name" value="ATPase_NBD"/>
</dbReference>
<feature type="region of interest" description="Disordered" evidence="1">
    <location>
        <begin position="775"/>
        <end position="802"/>
    </location>
</feature>
<dbReference type="Pfam" id="PF00022">
    <property type="entry name" value="Actin"/>
    <property type="match status" value="1"/>
</dbReference>
<dbReference type="OMA" id="KVKSHHI"/>
<proteinExistence type="predicted"/>
<feature type="compositionally biased region" description="Basic and acidic residues" evidence="1">
    <location>
        <begin position="362"/>
        <end position="384"/>
    </location>
</feature>
<reference evidence="2 3" key="1">
    <citation type="submission" date="2018-08" db="EMBL/GenBank/DDBJ databases">
        <authorList>
            <person name="Laetsch R D."/>
            <person name="Stevens L."/>
            <person name="Kumar S."/>
            <person name="Blaxter L. M."/>
        </authorList>
    </citation>
    <scope>NUCLEOTIDE SEQUENCE [LARGE SCALE GENOMIC DNA]</scope>
</reference>
<feature type="compositionally biased region" description="Basic and acidic residues" evidence="1">
    <location>
        <begin position="589"/>
        <end position="606"/>
    </location>
</feature>
<feature type="compositionally biased region" description="Polar residues" evidence="1">
    <location>
        <begin position="780"/>
        <end position="802"/>
    </location>
</feature>
<feature type="compositionally biased region" description="Basic residues" evidence="1">
    <location>
        <begin position="409"/>
        <end position="420"/>
    </location>
</feature>
<feature type="compositionally biased region" description="Basic and acidic residues" evidence="1">
    <location>
        <begin position="451"/>
        <end position="471"/>
    </location>
</feature>
<feature type="compositionally biased region" description="Basic and acidic residues" evidence="1">
    <location>
        <begin position="480"/>
        <end position="489"/>
    </location>
</feature>
<feature type="compositionally biased region" description="Basic residues" evidence="1">
    <location>
        <begin position="385"/>
        <end position="396"/>
    </location>
</feature>
<feature type="compositionally biased region" description="Basic and acidic residues" evidence="1">
    <location>
        <begin position="281"/>
        <end position="307"/>
    </location>
</feature>
<feature type="compositionally biased region" description="Basic residues" evidence="1">
    <location>
        <begin position="427"/>
        <end position="447"/>
    </location>
</feature>
<dbReference type="Proteomes" id="UP000277928">
    <property type="component" value="Unassembled WGS sequence"/>
</dbReference>
<dbReference type="OrthoDB" id="10457465at2759"/>
<feature type="compositionally biased region" description="Basic and acidic residues" evidence="1">
    <location>
        <begin position="710"/>
        <end position="722"/>
    </location>
</feature>
<sequence>MCTVDRCEVDLRKNLYSNIVLSGGSTMFTGFGDRLLAEMRRLAPKDVKIRISAPQERLYGTWIGGSILASLDTFKKMCLGKLGARLNVGRPKQAKCILYGHRIEILGFIVIVCEALMYFLEKGSTVEPHVKLYIYHRLYCEEWIRETALKNLLKDERLLGSVGEVPKSVHKHENDKLRRISAGAEKKRKKRKIKHSKLKYKHKGSKNRREKNGQNAKKVENEQEVIAEADECKNKATPSGIQEKSSDFSDSTSSVVRKVEARNVKKQATCSSKGSTQINKFKKDEKKENKKLEEKEKLETSVKDKARQKGTNKSGNDSESIIEEKERKKKKVCGNTDGNANAHAKFVKSSGKIKVRNTTAMEKGRKASERESQNVRESGKNEVKKKSKIRKRKRTKISKDLDECDKIRRDKTKAKRRKSTLKSTSQRNKKKTRKVRKLKDRRSRQKNKNFIGKDESKIGGKKIKMDGELNRLDTVLTSGIEKESKKAEDVEALNSGRKPEIKLPEDHGKQDEISDSIAFTKQLTSTEGSSFTTSASSSTPTTDISISPSPERSQAEIVNESTACIDEKTGSISEEEEEGQEGAAAVVMKEPEEKVDVTPKHHDVNRNEIPASNGIRKGKRKIMSVFVQEKHNSDNTTITPKRIRYGMNKTEKASSDTSHGPGTTLSPKLEITKGMKADLRQIQKEVNNLDQAEVGDFTSSTSVAESQSSEARKDKIDEKRMMMNDGNNSSSSNVAFLSTTETTNNDQNINVGISDEKLERSNELKQKLEYVKDSEKEVTLSASPADTNTDVEQNEQNGSSDRSYINGLAQIQTILEIYGIEKEKTEAFNKLLDENLAMNEKEIGENLMKAVCDLPMNTELLQKVHFFHLLNDHNFDVKLVLEKMQYSGLLQKEEYKMLQKNLVPQAVNETVTIALLAQVIQRKKHKKSTP</sequence>
<dbReference type="AlphaFoldDB" id="A0A3P6TNA7"/>
<evidence type="ECO:0000313" key="3">
    <source>
        <dbReference type="Proteomes" id="UP000277928"/>
    </source>
</evidence>
<feature type="compositionally biased region" description="Basic and acidic residues" evidence="1">
    <location>
        <begin position="397"/>
        <end position="408"/>
    </location>
</feature>
<dbReference type="PANTHER" id="PTHR11937">
    <property type="entry name" value="ACTIN"/>
    <property type="match status" value="1"/>
</dbReference>
<protein>
    <submittedName>
        <fullName evidence="2">Uncharacterized protein</fullName>
    </submittedName>
</protein>